<feature type="compositionally biased region" description="Polar residues" evidence="6">
    <location>
        <begin position="20"/>
        <end position="29"/>
    </location>
</feature>
<dbReference type="Proteomes" id="UP001454036">
    <property type="component" value="Unassembled WGS sequence"/>
</dbReference>
<dbReference type="SUPFAM" id="SSF118310">
    <property type="entry name" value="AN1-like Zinc finger"/>
    <property type="match status" value="1"/>
</dbReference>
<name>A0AAV3R125_LITER</name>
<dbReference type="InterPro" id="IPR050652">
    <property type="entry name" value="AN1_A20_ZnFinger"/>
</dbReference>
<dbReference type="PROSITE" id="PS51039">
    <property type="entry name" value="ZF_AN1"/>
    <property type="match status" value="1"/>
</dbReference>
<keyword evidence="3 5" id="KW-0863">Zinc-finger</keyword>
<evidence type="ECO:0000256" key="4">
    <source>
        <dbReference type="ARBA" id="ARBA00022833"/>
    </source>
</evidence>
<gene>
    <name evidence="8" type="ORF">LIER_24405</name>
</gene>
<dbReference type="InterPro" id="IPR000058">
    <property type="entry name" value="Znf_AN1"/>
</dbReference>
<dbReference type="EMBL" id="BAABME010007078">
    <property type="protein sequence ID" value="GAA0170059.1"/>
    <property type="molecule type" value="Genomic_DNA"/>
</dbReference>
<dbReference type="SMART" id="SM00154">
    <property type="entry name" value="ZnF_AN1"/>
    <property type="match status" value="1"/>
</dbReference>
<keyword evidence="2" id="KW-0479">Metal-binding</keyword>
<evidence type="ECO:0000256" key="2">
    <source>
        <dbReference type="ARBA" id="ARBA00022723"/>
    </source>
</evidence>
<dbReference type="InterPro" id="IPR035896">
    <property type="entry name" value="AN1-like_Znf"/>
</dbReference>
<evidence type="ECO:0000256" key="6">
    <source>
        <dbReference type="SAM" id="MobiDB-lite"/>
    </source>
</evidence>
<evidence type="ECO:0000259" key="7">
    <source>
        <dbReference type="PROSITE" id="PS51039"/>
    </source>
</evidence>
<comment type="caution">
    <text evidence="8">The sequence shown here is derived from an EMBL/GenBank/DDBJ whole genome shotgun (WGS) entry which is preliminary data.</text>
</comment>
<dbReference type="Gene3D" id="4.10.1110.10">
    <property type="entry name" value="AN1-like Zinc finger"/>
    <property type="match status" value="1"/>
</dbReference>
<evidence type="ECO:0000313" key="8">
    <source>
        <dbReference type="EMBL" id="GAA0170059.1"/>
    </source>
</evidence>
<organism evidence="8 9">
    <name type="scientific">Lithospermum erythrorhizon</name>
    <name type="common">Purple gromwell</name>
    <name type="synonym">Lithospermum officinale var. erythrorhizon</name>
    <dbReference type="NCBI Taxonomy" id="34254"/>
    <lineage>
        <taxon>Eukaryota</taxon>
        <taxon>Viridiplantae</taxon>
        <taxon>Streptophyta</taxon>
        <taxon>Embryophyta</taxon>
        <taxon>Tracheophyta</taxon>
        <taxon>Spermatophyta</taxon>
        <taxon>Magnoliopsida</taxon>
        <taxon>eudicotyledons</taxon>
        <taxon>Gunneridae</taxon>
        <taxon>Pentapetalae</taxon>
        <taxon>asterids</taxon>
        <taxon>lamiids</taxon>
        <taxon>Boraginales</taxon>
        <taxon>Boraginaceae</taxon>
        <taxon>Boraginoideae</taxon>
        <taxon>Lithospermeae</taxon>
        <taxon>Lithospermum</taxon>
    </lineage>
</organism>
<dbReference type="PANTHER" id="PTHR10634:SF124">
    <property type="entry name" value="ZINC FINGER A20 AND AN1 DOMAIN-CONTAINING STRESS-ASSOCIATED PROTEIN 8-RELATED"/>
    <property type="match status" value="1"/>
</dbReference>
<keyword evidence="4" id="KW-0862">Zinc</keyword>
<keyword evidence="9" id="KW-1185">Reference proteome</keyword>
<dbReference type="Pfam" id="PF01428">
    <property type="entry name" value="zf-AN1"/>
    <property type="match status" value="1"/>
</dbReference>
<accession>A0AAV3R125</accession>
<dbReference type="AlphaFoldDB" id="A0AAV3R125"/>
<comment type="function">
    <text evidence="1">May be involved in environmental stress response.</text>
</comment>
<evidence type="ECO:0000256" key="1">
    <source>
        <dbReference type="ARBA" id="ARBA00003732"/>
    </source>
</evidence>
<dbReference type="PANTHER" id="PTHR10634">
    <property type="entry name" value="AN1-TYPE ZINC FINGER PROTEIN"/>
    <property type="match status" value="1"/>
</dbReference>
<evidence type="ECO:0000256" key="5">
    <source>
        <dbReference type="PROSITE-ProRule" id="PRU00449"/>
    </source>
</evidence>
<evidence type="ECO:0000256" key="3">
    <source>
        <dbReference type="ARBA" id="ARBA00022771"/>
    </source>
</evidence>
<evidence type="ECO:0000313" key="9">
    <source>
        <dbReference type="Proteomes" id="UP001454036"/>
    </source>
</evidence>
<feature type="region of interest" description="Disordered" evidence="6">
    <location>
        <begin position="16"/>
        <end position="35"/>
    </location>
</feature>
<protein>
    <recommendedName>
        <fullName evidence="7">AN1-type domain-containing protein</fullName>
    </recommendedName>
</protein>
<reference evidence="8 9" key="1">
    <citation type="submission" date="2024-01" db="EMBL/GenBank/DDBJ databases">
        <title>The complete chloroplast genome sequence of Lithospermum erythrorhizon: insights into the phylogenetic relationship among Boraginaceae species and the maternal lineages of purple gromwells.</title>
        <authorList>
            <person name="Okada T."/>
            <person name="Watanabe K."/>
        </authorList>
    </citation>
    <scope>NUCLEOTIDE SEQUENCE [LARGE SCALE GENOMIC DNA]</scope>
</reference>
<dbReference type="GO" id="GO:0008270">
    <property type="term" value="F:zinc ion binding"/>
    <property type="evidence" value="ECO:0007669"/>
    <property type="project" value="UniProtKB-KW"/>
</dbReference>
<proteinExistence type="predicted"/>
<sequence length="132" mass="15206">MDSCNHLQEVNKTISDKRQLQGSKSTVISNKGEKYNKNTFPCFNKSNNKDDSLTRNEDAADDEKTNGKVMCTYCDKKIRGLMIYKCRCNGRFCIKHRCPEEHSCKFDFKNHGRPALAKQNPVVKGEKLDQRI</sequence>
<feature type="domain" description="AN1-type" evidence="7">
    <location>
        <begin position="65"/>
        <end position="112"/>
    </location>
</feature>